<proteinExistence type="predicted"/>
<organism evidence="1 2">
    <name type="scientific">Methylobacterium symbioticum</name>
    <dbReference type="NCBI Taxonomy" id="2584084"/>
    <lineage>
        <taxon>Bacteria</taxon>
        <taxon>Pseudomonadati</taxon>
        <taxon>Pseudomonadota</taxon>
        <taxon>Alphaproteobacteria</taxon>
        <taxon>Hyphomicrobiales</taxon>
        <taxon>Methylobacteriaceae</taxon>
        <taxon>Methylobacterium</taxon>
    </lineage>
</organism>
<name>A0A509E7D4_9HYPH</name>
<evidence type="ECO:0000313" key="2">
    <source>
        <dbReference type="Proteomes" id="UP000410984"/>
    </source>
</evidence>
<gene>
    <name evidence="1" type="ORF">MET9862_00583</name>
</gene>
<accession>A0A509E7D4</accession>
<evidence type="ECO:0000313" key="1">
    <source>
        <dbReference type="EMBL" id="VUD70022.1"/>
    </source>
</evidence>
<dbReference type="AlphaFoldDB" id="A0A509E7D4"/>
<dbReference type="EMBL" id="CABFPH010000004">
    <property type="protein sequence ID" value="VUD70022.1"/>
    <property type="molecule type" value="Genomic_DNA"/>
</dbReference>
<protein>
    <submittedName>
        <fullName evidence="1">Uncharacterized protein</fullName>
    </submittedName>
</protein>
<dbReference type="Proteomes" id="UP000410984">
    <property type="component" value="Unassembled WGS sequence"/>
</dbReference>
<reference evidence="1 2" key="1">
    <citation type="submission" date="2019-06" db="EMBL/GenBank/DDBJ databases">
        <authorList>
            <person name="Rodrigo-Torres L."/>
            <person name="Arahal R. D."/>
            <person name="Lucena T."/>
        </authorList>
    </citation>
    <scope>NUCLEOTIDE SEQUENCE [LARGE SCALE GENOMIC DNA]</scope>
    <source>
        <strain evidence="1 2">SB0023/3</strain>
    </source>
</reference>
<sequence>MIQKMARHASCTDSHFPQIQARVPADLVERLRGSFVVVECPAMGAEPEARISLKLGEKVKGSLFTRDKTVATARRLRVLEHLERLYATDPSPMKWSALRYGFRASDPARTLNSNHSVRAGHFDLVCKCKPVREL</sequence>
<keyword evidence="2" id="KW-1185">Reference proteome</keyword>